<name>A0AAV1HKQ4_XYRNO</name>
<keyword evidence="2" id="KW-1185">Reference proteome</keyword>
<reference evidence="1" key="1">
    <citation type="submission" date="2023-08" db="EMBL/GenBank/DDBJ databases">
        <authorList>
            <person name="Alioto T."/>
            <person name="Alioto T."/>
            <person name="Gomez Garrido J."/>
        </authorList>
    </citation>
    <scope>NUCLEOTIDE SEQUENCE</scope>
</reference>
<dbReference type="EMBL" id="OY660886">
    <property type="protein sequence ID" value="CAJ1085789.1"/>
    <property type="molecule type" value="Genomic_DNA"/>
</dbReference>
<evidence type="ECO:0000313" key="2">
    <source>
        <dbReference type="Proteomes" id="UP001178508"/>
    </source>
</evidence>
<proteinExistence type="predicted"/>
<sequence>MLKDSHVPVFLCSSLSLSVSSTGTLVVNAAHRSCQAEVDQNLTLEWAFTLIPDSSLQTLNIVCSMFNNQKYSVLFHLHKGAEVPQKKRDFEGRVRCDKEDLREGRIRLDVSSLRTEDSGWYQCDVLTEHEKSWDRFYLSVTGELIYFSAEL</sequence>
<dbReference type="InterPro" id="IPR013783">
    <property type="entry name" value="Ig-like_fold"/>
</dbReference>
<gene>
    <name evidence="1" type="ORF">XNOV1_A028608</name>
</gene>
<organism evidence="1 2">
    <name type="scientific">Xyrichtys novacula</name>
    <name type="common">Pearly razorfish</name>
    <name type="synonym">Hemipteronotus novacula</name>
    <dbReference type="NCBI Taxonomy" id="13765"/>
    <lineage>
        <taxon>Eukaryota</taxon>
        <taxon>Metazoa</taxon>
        <taxon>Chordata</taxon>
        <taxon>Craniata</taxon>
        <taxon>Vertebrata</taxon>
        <taxon>Euteleostomi</taxon>
        <taxon>Actinopterygii</taxon>
        <taxon>Neopterygii</taxon>
        <taxon>Teleostei</taxon>
        <taxon>Neoteleostei</taxon>
        <taxon>Acanthomorphata</taxon>
        <taxon>Eupercaria</taxon>
        <taxon>Labriformes</taxon>
        <taxon>Labridae</taxon>
        <taxon>Xyrichtys</taxon>
    </lineage>
</organism>
<evidence type="ECO:0000313" key="1">
    <source>
        <dbReference type="EMBL" id="CAJ1085789.1"/>
    </source>
</evidence>
<dbReference type="SUPFAM" id="SSF48726">
    <property type="entry name" value="Immunoglobulin"/>
    <property type="match status" value="1"/>
</dbReference>
<protein>
    <submittedName>
        <fullName evidence="1">Butyrophilin-like protein 2</fullName>
    </submittedName>
</protein>
<dbReference type="Gene3D" id="2.60.40.10">
    <property type="entry name" value="Immunoglobulins"/>
    <property type="match status" value="1"/>
</dbReference>
<dbReference type="InterPro" id="IPR036179">
    <property type="entry name" value="Ig-like_dom_sf"/>
</dbReference>
<dbReference type="AlphaFoldDB" id="A0AAV1HKQ4"/>
<accession>A0AAV1HKQ4</accession>
<dbReference type="Proteomes" id="UP001178508">
    <property type="component" value="Chromosome 23"/>
</dbReference>